<proteinExistence type="predicted"/>
<organism evidence="1 2">
    <name type="scientific">Pristionchus entomophagus</name>
    <dbReference type="NCBI Taxonomy" id="358040"/>
    <lineage>
        <taxon>Eukaryota</taxon>
        <taxon>Metazoa</taxon>
        <taxon>Ecdysozoa</taxon>
        <taxon>Nematoda</taxon>
        <taxon>Chromadorea</taxon>
        <taxon>Rhabditida</taxon>
        <taxon>Rhabditina</taxon>
        <taxon>Diplogasteromorpha</taxon>
        <taxon>Diplogasteroidea</taxon>
        <taxon>Neodiplogasteridae</taxon>
        <taxon>Pristionchus</taxon>
    </lineage>
</organism>
<evidence type="ECO:0000313" key="1">
    <source>
        <dbReference type="EMBL" id="GMS92581.1"/>
    </source>
</evidence>
<accession>A0AAV5TAK7</accession>
<name>A0AAV5TAK7_9BILA</name>
<feature type="non-terminal residue" evidence="1">
    <location>
        <position position="1"/>
    </location>
</feature>
<keyword evidence="2" id="KW-1185">Reference proteome</keyword>
<protein>
    <submittedName>
        <fullName evidence="1">Uncharacterized protein</fullName>
    </submittedName>
</protein>
<gene>
    <name evidence="1" type="ORF">PENTCL1PPCAC_14756</name>
</gene>
<dbReference type="EMBL" id="BTSX01000004">
    <property type="protein sequence ID" value="GMS92581.1"/>
    <property type="molecule type" value="Genomic_DNA"/>
</dbReference>
<comment type="caution">
    <text evidence="1">The sequence shown here is derived from an EMBL/GenBank/DDBJ whole genome shotgun (WGS) entry which is preliminary data.</text>
</comment>
<dbReference type="Proteomes" id="UP001432027">
    <property type="component" value="Unassembled WGS sequence"/>
</dbReference>
<evidence type="ECO:0000313" key="2">
    <source>
        <dbReference type="Proteomes" id="UP001432027"/>
    </source>
</evidence>
<reference evidence="1" key="1">
    <citation type="submission" date="2023-10" db="EMBL/GenBank/DDBJ databases">
        <title>Genome assembly of Pristionchus species.</title>
        <authorList>
            <person name="Yoshida K."/>
            <person name="Sommer R.J."/>
        </authorList>
    </citation>
    <scope>NUCLEOTIDE SEQUENCE</scope>
    <source>
        <strain evidence="1">RS0144</strain>
    </source>
</reference>
<sequence>TVLPLCPAKSARNLPSTDARSAAAVHATLGRSLSRGSHGRARSDLHCQESLPLSLRDAHTSHANHVNSFSIGWSRAAVGPTATHASWIRRTHGLIRFLVFTLKASQVTSCGLHNSLSR</sequence>
<dbReference type="AlphaFoldDB" id="A0AAV5TAK7"/>